<dbReference type="KEGG" id="sde:Sde_1402"/>
<evidence type="ECO:0000313" key="1">
    <source>
        <dbReference type="EMBL" id="ABD80664.1"/>
    </source>
</evidence>
<reference evidence="1 2" key="1">
    <citation type="journal article" date="2008" name="PLoS Genet.">
        <title>Complete genome sequence of the complex carbohydrate-degrading marine bacterium, Saccharophagus degradans strain 2-40 T.</title>
        <authorList>
            <person name="Weiner R.M."/>
            <person name="Taylor L.E.II."/>
            <person name="Henrissat B."/>
            <person name="Hauser L."/>
            <person name="Land M."/>
            <person name="Coutinho P.M."/>
            <person name="Rancurel C."/>
            <person name="Saunders E.H."/>
            <person name="Longmire A.G."/>
            <person name="Zhang H."/>
            <person name="Bayer E.A."/>
            <person name="Gilbert H.J."/>
            <person name="Larimer F."/>
            <person name="Zhulin I.B."/>
            <person name="Ekborg N.A."/>
            <person name="Lamed R."/>
            <person name="Richardson P.M."/>
            <person name="Borovok I."/>
            <person name="Hutcheson S."/>
        </authorList>
    </citation>
    <scope>NUCLEOTIDE SEQUENCE [LARGE SCALE GENOMIC DNA]</scope>
    <source>
        <strain evidence="2">2-40 / ATCC 43961 / DSM 17024</strain>
    </source>
</reference>
<keyword evidence="2" id="KW-1185">Reference proteome</keyword>
<dbReference type="EMBL" id="CP000282">
    <property type="protein sequence ID" value="ABD80664.1"/>
    <property type="molecule type" value="Genomic_DNA"/>
</dbReference>
<accession>Q21KW5</accession>
<gene>
    <name evidence="1" type="ordered locus">Sde_1402</name>
</gene>
<evidence type="ECO:0000313" key="2">
    <source>
        <dbReference type="Proteomes" id="UP000001947"/>
    </source>
</evidence>
<dbReference type="OrthoDB" id="4048724at2"/>
<dbReference type="AlphaFoldDB" id="Q21KW5"/>
<dbReference type="InterPro" id="IPR045617">
    <property type="entry name" value="DUF6445"/>
</dbReference>
<dbReference type="eggNOG" id="COG0665">
    <property type="taxonomic scope" value="Bacteria"/>
</dbReference>
<dbReference type="STRING" id="203122.Sde_1402"/>
<dbReference type="Proteomes" id="UP000001947">
    <property type="component" value="Chromosome"/>
</dbReference>
<evidence type="ECO:0008006" key="3">
    <source>
        <dbReference type="Google" id="ProtNLM"/>
    </source>
</evidence>
<organism evidence="1 2">
    <name type="scientific">Saccharophagus degradans (strain 2-40 / ATCC 43961 / DSM 17024)</name>
    <dbReference type="NCBI Taxonomy" id="203122"/>
    <lineage>
        <taxon>Bacteria</taxon>
        <taxon>Pseudomonadati</taxon>
        <taxon>Pseudomonadota</taxon>
        <taxon>Gammaproteobacteria</taxon>
        <taxon>Cellvibrionales</taxon>
        <taxon>Cellvibrionaceae</taxon>
        <taxon>Saccharophagus</taxon>
    </lineage>
</organism>
<dbReference type="HOGENOM" id="CLU_100937_0_0_6"/>
<dbReference type="GeneID" id="98613076"/>
<sequence>MLELSENICVRKEFVGTEKTPIIIVDNMFKYIDKICESVRVNAKFNVQNGNIYPGLQAGMFRDFGETFLSYAKIAIAGEYDGVSKLQCKPYAAFFSMVSSPSVALSFKQRIPHYDHNSPSSFAVMLYLAEGDFGGTAFFKHNKTQFETVDERRKACYATELESLEVNSASEFKGYHSLESPHFTAIGSVPYRQNRLLIYPGNLLHSGLIKEERDVFVSPQQGRLTANLFLRYE</sequence>
<proteinExistence type="predicted"/>
<name>Q21KW5_SACD2</name>
<protein>
    <recommendedName>
        <fullName evidence="3">Prolyl 4-hydroxylase alpha subunit Fe(2+) 2OG dioxygenase domain-containing protein</fullName>
    </recommendedName>
</protein>
<dbReference type="RefSeq" id="WP_011467884.1">
    <property type="nucleotide sequence ID" value="NC_007912.1"/>
</dbReference>
<dbReference type="Pfam" id="PF20043">
    <property type="entry name" value="DUF6445"/>
    <property type="match status" value="1"/>
</dbReference>